<proteinExistence type="predicted"/>
<gene>
    <name evidence="2" type="ORF">PIB30_000534</name>
</gene>
<reference evidence="2 3" key="1">
    <citation type="journal article" date="2023" name="Plants (Basel)">
        <title>Bridging the Gap: Combining Genomics and Transcriptomics Approaches to Understand Stylosanthes scabra, an Orphan Legume from the Brazilian Caatinga.</title>
        <authorList>
            <person name="Ferreira-Neto J.R.C."/>
            <person name="da Silva M.D."/>
            <person name="Binneck E."/>
            <person name="de Melo N.F."/>
            <person name="da Silva R.H."/>
            <person name="de Melo A.L.T.M."/>
            <person name="Pandolfi V."/>
            <person name="Bustamante F.O."/>
            <person name="Brasileiro-Vidal A.C."/>
            <person name="Benko-Iseppon A.M."/>
        </authorList>
    </citation>
    <scope>NUCLEOTIDE SEQUENCE [LARGE SCALE GENOMIC DNA]</scope>
    <source>
        <tissue evidence="2">Leaves</tissue>
    </source>
</reference>
<sequence>MPPPSSSLPTHTICADTVPLASSPHHFSTHLIFRVVPHTATFTGLVVFSFTVPVPSPISSSHIVVHSTPVRSPSSPPPLLHHFIFSSPFLHAATSTAAPIVFSPSLWLLISSLFSLSNLMFYLVHSFLR</sequence>
<keyword evidence="1" id="KW-1133">Transmembrane helix</keyword>
<comment type="caution">
    <text evidence="2">The sequence shown here is derived from an EMBL/GenBank/DDBJ whole genome shotgun (WGS) entry which is preliminary data.</text>
</comment>
<keyword evidence="1" id="KW-0812">Transmembrane</keyword>
<accession>A0ABU6W0J2</accession>
<keyword evidence="1" id="KW-0472">Membrane</keyword>
<dbReference type="EMBL" id="JASCZI010181244">
    <property type="protein sequence ID" value="MED6179422.1"/>
    <property type="molecule type" value="Genomic_DNA"/>
</dbReference>
<name>A0ABU6W0J2_9FABA</name>
<evidence type="ECO:0000256" key="1">
    <source>
        <dbReference type="SAM" id="Phobius"/>
    </source>
</evidence>
<organism evidence="2 3">
    <name type="scientific">Stylosanthes scabra</name>
    <dbReference type="NCBI Taxonomy" id="79078"/>
    <lineage>
        <taxon>Eukaryota</taxon>
        <taxon>Viridiplantae</taxon>
        <taxon>Streptophyta</taxon>
        <taxon>Embryophyta</taxon>
        <taxon>Tracheophyta</taxon>
        <taxon>Spermatophyta</taxon>
        <taxon>Magnoliopsida</taxon>
        <taxon>eudicotyledons</taxon>
        <taxon>Gunneridae</taxon>
        <taxon>Pentapetalae</taxon>
        <taxon>rosids</taxon>
        <taxon>fabids</taxon>
        <taxon>Fabales</taxon>
        <taxon>Fabaceae</taxon>
        <taxon>Papilionoideae</taxon>
        <taxon>50 kb inversion clade</taxon>
        <taxon>dalbergioids sensu lato</taxon>
        <taxon>Dalbergieae</taxon>
        <taxon>Pterocarpus clade</taxon>
        <taxon>Stylosanthes</taxon>
    </lineage>
</organism>
<evidence type="ECO:0000313" key="2">
    <source>
        <dbReference type="EMBL" id="MED6179422.1"/>
    </source>
</evidence>
<feature type="transmembrane region" description="Helical" evidence="1">
    <location>
        <begin position="106"/>
        <end position="124"/>
    </location>
</feature>
<evidence type="ECO:0000313" key="3">
    <source>
        <dbReference type="Proteomes" id="UP001341840"/>
    </source>
</evidence>
<dbReference type="Proteomes" id="UP001341840">
    <property type="component" value="Unassembled WGS sequence"/>
</dbReference>
<protein>
    <submittedName>
        <fullName evidence="2">Uncharacterized protein</fullName>
    </submittedName>
</protein>
<keyword evidence="3" id="KW-1185">Reference proteome</keyword>